<protein>
    <submittedName>
        <fullName evidence="1">Uncharacterized protein</fullName>
    </submittedName>
</protein>
<proteinExistence type="predicted"/>
<sequence>MEQSPPISEAPKSPLFGLPLEVRHHMYRALCGTETHLFLLDGDLQIMECQGADDSSHRFIAAEPEYQNPRWARRVDSSWGCHWRCEERYLDGAEGQAIAIHMPLLPLLLSSKALCLDFIRFISQPTQHVHFTDLETIDMTLSTTVPQPSSQLPETVSSRKVKQYHLFESLRNVDLTLRLPMSVINTLFIHYFAYHDETKIFPRPGSTPEGSGRQREHGQWMRIWPNLLGMHHLQRLTLWLDHDKAFGWDQVAETQILQGLSDIMPTLKNQKVDVTVNLPRLIPRKLNAKTAKDVFVDSAAAFQIQRRTRLPWAIRLPDDNWPAPGMDVETWKEYEEKDNVAWATNGENAQPPPDIPQEYWFSPFDNFGENIMEQLGYDIYSRAYQNHPVLGSQTSGEMGYI</sequence>
<dbReference type="EMBL" id="QPMT01000125">
    <property type="protein sequence ID" value="KAF4840547.1"/>
    <property type="molecule type" value="Genomic_DNA"/>
</dbReference>
<dbReference type="AlphaFoldDB" id="A0A9P5EIM6"/>
<accession>A0A9P5EIM6</accession>
<dbReference type="OrthoDB" id="4757095at2759"/>
<evidence type="ECO:0000313" key="2">
    <source>
        <dbReference type="Proteomes" id="UP000711996"/>
    </source>
</evidence>
<organism evidence="1 2">
    <name type="scientific">Colletotrichum siamense</name>
    <name type="common">Anthracnose fungus</name>
    <dbReference type="NCBI Taxonomy" id="690259"/>
    <lineage>
        <taxon>Eukaryota</taxon>
        <taxon>Fungi</taxon>
        <taxon>Dikarya</taxon>
        <taxon>Ascomycota</taxon>
        <taxon>Pezizomycotina</taxon>
        <taxon>Sordariomycetes</taxon>
        <taxon>Hypocreomycetidae</taxon>
        <taxon>Glomerellales</taxon>
        <taxon>Glomerellaceae</taxon>
        <taxon>Colletotrichum</taxon>
        <taxon>Colletotrichum gloeosporioides species complex</taxon>
    </lineage>
</organism>
<name>A0A9P5EIM6_COLSI</name>
<evidence type="ECO:0000313" key="1">
    <source>
        <dbReference type="EMBL" id="KAF4840547.1"/>
    </source>
</evidence>
<keyword evidence="2" id="KW-1185">Reference proteome</keyword>
<dbReference type="Proteomes" id="UP000711996">
    <property type="component" value="Unassembled WGS sequence"/>
</dbReference>
<comment type="caution">
    <text evidence="1">The sequence shown here is derived from an EMBL/GenBank/DDBJ whole genome shotgun (WGS) entry which is preliminary data.</text>
</comment>
<gene>
    <name evidence="1" type="ORF">CGCSCA2_v015016</name>
</gene>
<reference evidence="1" key="1">
    <citation type="submission" date="2019-06" db="EMBL/GenBank/DDBJ databases">
        <authorList>
            <person name="Gan P."/>
            <person name="Shirasu K."/>
        </authorList>
    </citation>
    <scope>NUCLEOTIDE SEQUENCE [LARGE SCALE GENOMIC DNA]</scope>
    <source>
        <strain evidence="1">CAD2</strain>
    </source>
</reference>